<dbReference type="GO" id="GO:0005274">
    <property type="term" value="F:allantoin:proton symporter activity"/>
    <property type="evidence" value="ECO:0007669"/>
    <property type="project" value="TreeGrafter"/>
</dbReference>
<proteinExistence type="inferred from homology"/>
<dbReference type="Pfam" id="PF07168">
    <property type="entry name" value="Ureide_permease"/>
    <property type="match status" value="1"/>
</dbReference>
<evidence type="ECO:0000313" key="11">
    <source>
        <dbReference type="EMBL" id="KAA8529347.1"/>
    </source>
</evidence>
<name>A0A5J5AIR8_9ASTE</name>
<evidence type="ECO:0000256" key="3">
    <source>
        <dbReference type="ARBA" id="ARBA00022448"/>
    </source>
</evidence>
<keyword evidence="3" id="KW-0813">Transport</keyword>
<feature type="transmembrane region" description="Helical" evidence="10">
    <location>
        <begin position="103"/>
        <end position="121"/>
    </location>
</feature>
<dbReference type="InterPro" id="IPR009834">
    <property type="entry name" value="Ureide_permease"/>
</dbReference>
<accession>A0A5J5AIR8</accession>
<feature type="transmembrane region" description="Helical" evidence="10">
    <location>
        <begin position="32"/>
        <end position="53"/>
    </location>
</feature>
<feature type="transmembrane region" description="Helical" evidence="10">
    <location>
        <begin position="65"/>
        <end position="83"/>
    </location>
</feature>
<evidence type="ECO:0000256" key="6">
    <source>
        <dbReference type="ARBA" id="ARBA00022840"/>
    </source>
</evidence>
<keyword evidence="4 10" id="KW-0812">Transmembrane</keyword>
<evidence type="ECO:0000313" key="12">
    <source>
        <dbReference type="Proteomes" id="UP000325577"/>
    </source>
</evidence>
<evidence type="ECO:0000256" key="2">
    <source>
        <dbReference type="ARBA" id="ARBA00005931"/>
    </source>
</evidence>
<evidence type="ECO:0000256" key="8">
    <source>
        <dbReference type="ARBA" id="ARBA00023136"/>
    </source>
</evidence>
<comment type="subcellular location">
    <subcellularLocation>
        <location evidence="1">Membrane</location>
        <topology evidence="1">Multi-pass membrane protein</topology>
    </subcellularLocation>
</comment>
<keyword evidence="8 10" id="KW-0472">Membrane</keyword>
<dbReference type="AlphaFoldDB" id="A0A5J5AIR8"/>
<reference evidence="11 12" key="1">
    <citation type="submission" date="2019-09" db="EMBL/GenBank/DDBJ databases">
        <title>A chromosome-level genome assembly of the Chinese tupelo Nyssa sinensis.</title>
        <authorList>
            <person name="Yang X."/>
            <person name="Kang M."/>
            <person name="Yang Y."/>
            <person name="Xiong H."/>
            <person name="Wang M."/>
            <person name="Zhang Z."/>
            <person name="Wang Z."/>
            <person name="Wu H."/>
            <person name="Ma T."/>
            <person name="Liu J."/>
            <person name="Xi Z."/>
        </authorList>
    </citation>
    <scope>NUCLEOTIDE SEQUENCE [LARGE SCALE GENOMIC DNA]</scope>
    <source>
        <strain evidence="11">J267</strain>
        <tissue evidence="11">Leaf</tissue>
    </source>
</reference>
<dbReference type="PANTHER" id="PTHR31081">
    <property type="entry name" value="UREIDE PERMEASE 1-RELATED-RELATED"/>
    <property type="match status" value="1"/>
</dbReference>
<keyword evidence="5" id="KW-0547">Nucleotide-binding</keyword>
<keyword evidence="7 10" id="KW-1133">Transmembrane helix</keyword>
<evidence type="ECO:0000256" key="5">
    <source>
        <dbReference type="ARBA" id="ARBA00022741"/>
    </source>
</evidence>
<sequence>MDFSGIPPLIALPTEGSLSSGLKMYMVESKGGAIVCMLLALFFLGTWPAILTLLERRGRLPQHTYLDYTVTNLLAAVIIAFTFGEIGKSTPEEPNFLTQLSQDNWPCVLFAMAGGVVLSLGNLCSQYGFALVGLAVTEVITASITVVIGTTLNYFLDDKINNAAILFPGVGCFLVAVCLGSAVHASNAADNKAKLYSLSQDYKNWAGDVDVSRETSSNIGGTKDLEDGSNTAEKAEVGSAGLSYSA</sequence>
<dbReference type="OrthoDB" id="1910534at2759"/>
<feature type="transmembrane region" description="Helical" evidence="10">
    <location>
        <begin position="128"/>
        <end position="152"/>
    </location>
</feature>
<dbReference type="Proteomes" id="UP000325577">
    <property type="component" value="Linkage Group LG20"/>
</dbReference>
<evidence type="ECO:0000256" key="1">
    <source>
        <dbReference type="ARBA" id="ARBA00004141"/>
    </source>
</evidence>
<dbReference type="GO" id="GO:0015505">
    <property type="term" value="F:uracil:monoatomic cation symporter activity"/>
    <property type="evidence" value="ECO:0007669"/>
    <property type="project" value="TreeGrafter"/>
</dbReference>
<comment type="similarity">
    <text evidence="2">Belongs to the plant ureide permease (TC 2.A.7.19) family.</text>
</comment>
<evidence type="ECO:0000256" key="7">
    <source>
        <dbReference type="ARBA" id="ARBA00022989"/>
    </source>
</evidence>
<dbReference type="InterPro" id="IPR030189">
    <property type="entry name" value="UPS_plant"/>
</dbReference>
<organism evidence="11 12">
    <name type="scientific">Nyssa sinensis</name>
    <dbReference type="NCBI Taxonomy" id="561372"/>
    <lineage>
        <taxon>Eukaryota</taxon>
        <taxon>Viridiplantae</taxon>
        <taxon>Streptophyta</taxon>
        <taxon>Embryophyta</taxon>
        <taxon>Tracheophyta</taxon>
        <taxon>Spermatophyta</taxon>
        <taxon>Magnoliopsida</taxon>
        <taxon>eudicotyledons</taxon>
        <taxon>Gunneridae</taxon>
        <taxon>Pentapetalae</taxon>
        <taxon>asterids</taxon>
        <taxon>Cornales</taxon>
        <taxon>Nyssaceae</taxon>
        <taxon>Nyssa</taxon>
    </lineage>
</organism>
<keyword evidence="6" id="KW-0067">ATP-binding</keyword>
<dbReference type="GO" id="GO:0016020">
    <property type="term" value="C:membrane"/>
    <property type="evidence" value="ECO:0007669"/>
    <property type="project" value="UniProtKB-SubCell"/>
</dbReference>
<dbReference type="EMBL" id="CM018044">
    <property type="protein sequence ID" value="KAA8529347.1"/>
    <property type="molecule type" value="Genomic_DNA"/>
</dbReference>
<protein>
    <submittedName>
        <fullName evidence="11">Uncharacterized protein</fullName>
    </submittedName>
</protein>
<dbReference type="PANTHER" id="PTHR31081:SF5">
    <property type="entry name" value="UREIDE PERMEASE 1-RELATED"/>
    <property type="match status" value="1"/>
</dbReference>
<feature type="transmembrane region" description="Helical" evidence="10">
    <location>
        <begin position="164"/>
        <end position="185"/>
    </location>
</feature>
<gene>
    <name evidence="11" type="ORF">F0562_033854</name>
</gene>
<feature type="region of interest" description="Disordered" evidence="9">
    <location>
        <begin position="212"/>
        <end position="246"/>
    </location>
</feature>
<evidence type="ECO:0000256" key="4">
    <source>
        <dbReference type="ARBA" id="ARBA00022692"/>
    </source>
</evidence>
<evidence type="ECO:0000256" key="10">
    <source>
        <dbReference type="SAM" id="Phobius"/>
    </source>
</evidence>
<evidence type="ECO:0000256" key="9">
    <source>
        <dbReference type="SAM" id="MobiDB-lite"/>
    </source>
</evidence>
<keyword evidence="12" id="KW-1185">Reference proteome</keyword>
<dbReference type="GO" id="GO:0005524">
    <property type="term" value="F:ATP binding"/>
    <property type="evidence" value="ECO:0007669"/>
    <property type="project" value="UniProtKB-KW"/>
</dbReference>